<comment type="similarity">
    <text evidence="10">Belongs to the ELO family.</text>
</comment>
<evidence type="ECO:0000256" key="2">
    <source>
        <dbReference type="ARBA" id="ARBA00022516"/>
    </source>
</evidence>
<keyword evidence="3 10" id="KW-0808">Transferase</keyword>
<feature type="transmembrane region" description="Helical" evidence="10">
    <location>
        <begin position="230"/>
        <end position="252"/>
    </location>
</feature>
<dbReference type="OrthoDB" id="434092at2759"/>
<feature type="transmembrane region" description="Helical" evidence="10">
    <location>
        <begin position="25"/>
        <end position="46"/>
    </location>
</feature>
<dbReference type="EC" id="2.3.1.199" evidence="10"/>
<evidence type="ECO:0000256" key="5">
    <source>
        <dbReference type="ARBA" id="ARBA00022832"/>
    </source>
</evidence>
<comment type="catalytic activity">
    <reaction evidence="10">
        <text>a very-long-chain acyl-CoA + malonyl-CoA + H(+) = a very-long-chain 3-oxoacyl-CoA + CO2 + CoA</text>
        <dbReference type="Rhea" id="RHEA:32727"/>
        <dbReference type="ChEBI" id="CHEBI:15378"/>
        <dbReference type="ChEBI" id="CHEBI:16526"/>
        <dbReference type="ChEBI" id="CHEBI:57287"/>
        <dbReference type="ChEBI" id="CHEBI:57384"/>
        <dbReference type="ChEBI" id="CHEBI:90725"/>
        <dbReference type="ChEBI" id="CHEBI:90736"/>
        <dbReference type="EC" id="2.3.1.199"/>
    </reaction>
</comment>
<gene>
    <name evidence="11" type="ORF">PAPOLLO_LOCUS11347</name>
</gene>
<evidence type="ECO:0000256" key="6">
    <source>
        <dbReference type="ARBA" id="ARBA00022989"/>
    </source>
</evidence>
<dbReference type="PANTHER" id="PTHR11157">
    <property type="entry name" value="FATTY ACID ACYL TRANSFERASE-RELATED"/>
    <property type="match status" value="1"/>
</dbReference>
<keyword evidence="6 10" id="KW-1133">Transmembrane helix</keyword>
<reference evidence="11" key="1">
    <citation type="submission" date="2021-04" db="EMBL/GenBank/DDBJ databases">
        <authorList>
            <person name="Tunstrom K."/>
        </authorList>
    </citation>
    <scope>NUCLEOTIDE SEQUENCE</scope>
</reference>
<evidence type="ECO:0000256" key="3">
    <source>
        <dbReference type="ARBA" id="ARBA00022679"/>
    </source>
</evidence>
<comment type="caution">
    <text evidence="11">The sequence shown here is derived from an EMBL/GenBank/DDBJ whole genome shotgun (WGS) entry which is preliminary data.</text>
</comment>
<dbReference type="GO" id="GO:0034625">
    <property type="term" value="P:fatty acid elongation, monounsaturated fatty acid"/>
    <property type="evidence" value="ECO:0007669"/>
    <property type="project" value="TreeGrafter"/>
</dbReference>
<dbReference type="GO" id="GO:0042761">
    <property type="term" value="P:very long-chain fatty acid biosynthetic process"/>
    <property type="evidence" value="ECO:0007669"/>
    <property type="project" value="TreeGrafter"/>
</dbReference>
<evidence type="ECO:0000256" key="8">
    <source>
        <dbReference type="ARBA" id="ARBA00023136"/>
    </source>
</evidence>
<protein>
    <recommendedName>
        <fullName evidence="10">Elongation of very long chain fatty acids protein</fullName>
        <ecNumber evidence="10">2.3.1.199</ecNumber>
    </recommendedName>
    <alternativeName>
        <fullName evidence="10">Very-long-chain 3-oxoacyl-CoA synthase</fullName>
    </alternativeName>
</protein>
<evidence type="ECO:0000256" key="4">
    <source>
        <dbReference type="ARBA" id="ARBA00022692"/>
    </source>
</evidence>
<proteinExistence type="inferred from homology"/>
<dbReference type="GO" id="GO:0005789">
    <property type="term" value="C:endoplasmic reticulum membrane"/>
    <property type="evidence" value="ECO:0007669"/>
    <property type="project" value="TreeGrafter"/>
</dbReference>
<dbReference type="Proteomes" id="UP000691718">
    <property type="component" value="Unassembled WGS sequence"/>
</dbReference>
<keyword evidence="12" id="KW-1185">Reference proteome</keyword>
<dbReference type="EMBL" id="CAJQZP010000824">
    <property type="protein sequence ID" value="CAG4986864.1"/>
    <property type="molecule type" value="Genomic_DNA"/>
</dbReference>
<dbReference type="GO" id="GO:0009922">
    <property type="term" value="F:fatty acid elongase activity"/>
    <property type="evidence" value="ECO:0007669"/>
    <property type="project" value="UniProtKB-EC"/>
</dbReference>
<evidence type="ECO:0000313" key="11">
    <source>
        <dbReference type="EMBL" id="CAG4986864.1"/>
    </source>
</evidence>
<dbReference type="Pfam" id="PF01151">
    <property type="entry name" value="ELO"/>
    <property type="match status" value="1"/>
</dbReference>
<dbReference type="PANTHER" id="PTHR11157:SF103">
    <property type="entry name" value="ELONGATION OF VERY LONG CHAIN FATTY ACIDS PROTEIN"/>
    <property type="match status" value="1"/>
</dbReference>
<dbReference type="AlphaFoldDB" id="A0A8S3WZQ4"/>
<keyword evidence="8 10" id="KW-0472">Membrane</keyword>
<feature type="transmembrane region" description="Helical" evidence="10">
    <location>
        <begin position="113"/>
        <end position="132"/>
    </location>
</feature>
<keyword evidence="7 10" id="KW-0443">Lipid metabolism</keyword>
<feature type="transmembrane region" description="Helical" evidence="10">
    <location>
        <begin position="207"/>
        <end position="224"/>
    </location>
</feature>
<keyword evidence="5 10" id="KW-0276">Fatty acid metabolism</keyword>
<dbReference type="PROSITE" id="PS01188">
    <property type="entry name" value="ELO"/>
    <property type="match status" value="1"/>
</dbReference>
<feature type="transmembrane region" description="Helical" evidence="10">
    <location>
        <begin position="66"/>
        <end position="87"/>
    </location>
</feature>
<sequence length="290" mass="34268">MLENATARHNSFWEFKGEVDYVDKWFLMATPIPILTIWLAYLAFVLKIGPEFMKKRPPFNLNNVLVLYNAIQIIISCFVFCFGANLLLQNGLILQKRCINDGDDLKMFLTTGIYYYFFAKLTELLDTIFFVLRKKDNQVTFLHVYHHSATLLCSWFALKYEPSYSTVFLGTINSFVHIVMYTYYGLSAFPDLSKYLWWKKYITSMQLVQFLLMVIQVTVNYKASSCRPSYVLLFMINFNVLLFLYLFSDFYIKSYIKNNQKRIENEKQRRNGSKHMNGRNGKIFKKSTIN</sequence>
<dbReference type="InterPro" id="IPR030457">
    <property type="entry name" value="ELO_CS"/>
</dbReference>
<feature type="transmembrane region" description="Helical" evidence="10">
    <location>
        <begin position="164"/>
        <end position="186"/>
    </location>
</feature>
<evidence type="ECO:0000256" key="7">
    <source>
        <dbReference type="ARBA" id="ARBA00023098"/>
    </source>
</evidence>
<evidence type="ECO:0000256" key="9">
    <source>
        <dbReference type="ARBA" id="ARBA00023160"/>
    </source>
</evidence>
<dbReference type="GO" id="GO:0019367">
    <property type="term" value="P:fatty acid elongation, saturated fatty acid"/>
    <property type="evidence" value="ECO:0007669"/>
    <property type="project" value="TreeGrafter"/>
</dbReference>
<keyword evidence="2 10" id="KW-0444">Lipid biosynthesis</keyword>
<evidence type="ECO:0000313" key="12">
    <source>
        <dbReference type="Proteomes" id="UP000691718"/>
    </source>
</evidence>
<evidence type="ECO:0000256" key="1">
    <source>
        <dbReference type="ARBA" id="ARBA00004141"/>
    </source>
</evidence>
<dbReference type="InterPro" id="IPR002076">
    <property type="entry name" value="ELO_fam"/>
</dbReference>
<organism evidence="11 12">
    <name type="scientific">Parnassius apollo</name>
    <name type="common">Apollo butterfly</name>
    <name type="synonym">Papilio apollo</name>
    <dbReference type="NCBI Taxonomy" id="110799"/>
    <lineage>
        <taxon>Eukaryota</taxon>
        <taxon>Metazoa</taxon>
        <taxon>Ecdysozoa</taxon>
        <taxon>Arthropoda</taxon>
        <taxon>Hexapoda</taxon>
        <taxon>Insecta</taxon>
        <taxon>Pterygota</taxon>
        <taxon>Neoptera</taxon>
        <taxon>Endopterygota</taxon>
        <taxon>Lepidoptera</taxon>
        <taxon>Glossata</taxon>
        <taxon>Ditrysia</taxon>
        <taxon>Papilionoidea</taxon>
        <taxon>Papilionidae</taxon>
        <taxon>Parnassiinae</taxon>
        <taxon>Parnassini</taxon>
        <taxon>Parnassius</taxon>
        <taxon>Parnassius</taxon>
    </lineage>
</organism>
<keyword evidence="4 10" id="KW-0812">Transmembrane</keyword>
<name>A0A8S3WZQ4_PARAO</name>
<keyword evidence="9 10" id="KW-0275">Fatty acid biosynthesis</keyword>
<dbReference type="GO" id="GO:0034626">
    <property type="term" value="P:fatty acid elongation, polyunsaturated fatty acid"/>
    <property type="evidence" value="ECO:0007669"/>
    <property type="project" value="TreeGrafter"/>
</dbReference>
<comment type="subcellular location">
    <subcellularLocation>
        <location evidence="1">Membrane</location>
        <topology evidence="1">Multi-pass membrane protein</topology>
    </subcellularLocation>
</comment>
<evidence type="ECO:0000256" key="10">
    <source>
        <dbReference type="RuleBase" id="RU361115"/>
    </source>
</evidence>
<dbReference type="GO" id="GO:0030148">
    <property type="term" value="P:sphingolipid biosynthetic process"/>
    <property type="evidence" value="ECO:0007669"/>
    <property type="project" value="TreeGrafter"/>
</dbReference>
<accession>A0A8S3WZQ4</accession>